<reference evidence="1 2" key="1">
    <citation type="journal article" date="2016" name="Proc. Natl. Acad. Sci. U.S.A.">
        <title>Comparative genomics of biotechnologically important yeasts.</title>
        <authorList>
            <person name="Riley R."/>
            <person name="Haridas S."/>
            <person name="Wolfe K.H."/>
            <person name="Lopes M.R."/>
            <person name="Hittinger C.T."/>
            <person name="Goeker M."/>
            <person name="Salamov A.A."/>
            <person name="Wisecaver J.H."/>
            <person name="Long T.M."/>
            <person name="Calvey C.H."/>
            <person name="Aerts A.L."/>
            <person name="Barry K.W."/>
            <person name="Choi C."/>
            <person name="Clum A."/>
            <person name="Coughlan A.Y."/>
            <person name="Deshpande S."/>
            <person name="Douglass A.P."/>
            <person name="Hanson S.J."/>
            <person name="Klenk H.-P."/>
            <person name="LaButti K.M."/>
            <person name="Lapidus A."/>
            <person name="Lindquist E.A."/>
            <person name="Lipzen A.M."/>
            <person name="Meier-Kolthoff J.P."/>
            <person name="Ohm R.A."/>
            <person name="Otillar R.P."/>
            <person name="Pangilinan J.L."/>
            <person name="Peng Y."/>
            <person name="Rokas A."/>
            <person name="Rosa C.A."/>
            <person name="Scheuner C."/>
            <person name="Sibirny A.A."/>
            <person name="Slot J.C."/>
            <person name="Stielow J.B."/>
            <person name="Sun H."/>
            <person name="Kurtzman C.P."/>
            <person name="Blackwell M."/>
            <person name="Grigoriev I.V."/>
            <person name="Jeffries T.W."/>
        </authorList>
    </citation>
    <scope>NUCLEOTIDE SEQUENCE [LARGE SCALE GENOMIC DNA]</scope>
    <source>
        <strain evidence="1 2">NRRL Y-11557</strain>
    </source>
</reference>
<protein>
    <submittedName>
        <fullName evidence="1">Uncharacterized protein</fullName>
    </submittedName>
</protein>
<organism evidence="1 2">
    <name type="scientific">Lipomyces starkeyi NRRL Y-11557</name>
    <dbReference type="NCBI Taxonomy" id="675824"/>
    <lineage>
        <taxon>Eukaryota</taxon>
        <taxon>Fungi</taxon>
        <taxon>Dikarya</taxon>
        <taxon>Ascomycota</taxon>
        <taxon>Saccharomycotina</taxon>
        <taxon>Lipomycetes</taxon>
        <taxon>Lipomycetales</taxon>
        <taxon>Lipomycetaceae</taxon>
        <taxon>Lipomyces</taxon>
    </lineage>
</organism>
<sequence>MIQQSLQCSLVTLVLDGHQTPDFEHYEQNTLHAAWQDQMARRQASVHSNSPRKTNSCARICIDLPTRIYTRIYRKEHQFGQGRRKILREQTKSVGKQRIPEVNLTLFLMSLNALLLTPVDKASLGPVVDQLAWFSPAWICSGSRLPSDTHPVALAFASRGSQPVTDSPLAST</sequence>
<dbReference type="AlphaFoldDB" id="A0A1E3QES5"/>
<accession>A0A1E3QES5</accession>
<evidence type="ECO:0000313" key="2">
    <source>
        <dbReference type="Proteomes" id="UP000094385"/>
    </source>
</evidence>
<dbReference type="Proteomes" id="UP000094385">
    <property type="component" value="Unassembled WGS sequence"/>
</dbReference>
<keyword evidence="2" id="KW-1185">Reference proteome</keyword>
<dbReference type="EMBL" id="KV454289">
    <property type="protein sequence ID" value="ODQ76211.1"/>
    <property type="molecule type" value="Genomic_DNA"/>
</dbReference>
<name>A0A1E3QES5_LIPST</name>
<proteinExistence type="predicted"/>
<evidence type="ECO:0000313" key="1">
    <source>
        <dbReference type="EMBL" id="ODQ76211.1"/>
    </source>
</evidence>
<gene>
    <name evidence="1" type="ORF">LIPSTDRAFT_126692</name>
</gene>